<protein>
    <submittedName>
        <fullName evidence="2">Uncharacterized protein</fullName>
    </submittedName>
</protein>
<accession>A0A6A5X7D7</accession>
<dbReference type="GeneID" id="54292209"/>
<reference evidence="2" key="1">
    <citation type="journal article" date="2020" name="Stud. Mycol.">
        <title>101 Dothideomycetes genomes: a test case for predicting lifestyles and emergence of pathogens.</title>
        <authorList>
            <person name="Haridas S."/>
            <person name="Albert R."/>
            <person name="Binder M."/>
            <person name="Bloem J."/>
            <person name="Labutti K."/>
            <person name="Salamov A."/>
            <person name="Andreopoulos B."/>
            <person name="Baker S."/>
            <person name="Barry K."/>
            <person name="Bills G."/>
            <person name="Bluhm B."/>
            <person name="Cannon C."/>
            <person name="Castanera R."/>
            <person name="Culley D."/>
            <person name="Daum C."/>
            <person name="Ezra D."/>
            <person name="Gonzalez J."/>
            <person name="Henrissat B."/>
            <person name="Kuo A."/>
            <person name="Liang C."/>
            <person name="Lipzen A."/>
            <person name="Lutzoni F."/>
            <person name="Magnuson J."/>
            <person name="Mondo S."/>
            <person name="Nolan M."/>
            <person name="Ohm R."/>
            <person name="Pangilinan J."/>
            <person name="Park H.-J."/>
            <person name="Ramirez L."/>
            <person name="Alfaro M."/>
            <person name="Sun H."/>
            <person name="Tritt A."/>
            <person name="Yoshinaga Y."/>
            <person name="Zwiers L.-H."/>
            <person name="Turgeon B."/>
            <person name="Goodwin S."/>
            <person name="Spatafora J."/>
            <person name="Crous P."/>
            <person name="Grigoriev I."/>
        </authorList>
    </citation>
    <scope>NUCLEOTIDE SEQUENCE</scope>
    <source>
        <strain evidence="2">CBS 175.79</strain>
    </source>
</reference>
<gene>
    <name evidence="2" type="ORF">BU24DRAFT_92414</name>
</gene>
<dbReference type="EMBL" id="ML978081">
    <property type="protein sequence ID" value="KAF2008842.1"/>
    <property type="molecule type" value="Genomic_DNA"/>
</dbReference>
<name>A0A6A5X7D7_9PLEO</name>
<evidence type="ECO:0000313" key="2">
    <source>
        <dbReference type="EMBL" id="KAF2008842.1"/>
    </source>
</evidence>
<dbReference type="RefSeq" id="XP_033377181.1">
    <property type="nucleotide sequence ID" value="XM_033534812.1"/>
</dbReference>
<feature type="region of interest" description="Disordered" evidence="1">
    <location>
        <begin position="1"/>
        <end position="42"/>
    </location>
</feature>
<evidence type="ECO:0000313" key="3">
    <source>
        <dbReference type="Proteomes" id="UP000799778"/>
    </source>
</evidence>
<evidence type="ECO:0000256" key="1">
    <source>
        <dbReference type="SAM" id="MobiDB-lite"/>
    </source>
</evidence>
<keyword evidence="3" id="KW-1185">Reference proteome</keyword>
<sequence>MDSLWRGETKMSLFRGGGRRKKERNQRRKSKRKEVEEERQEGGYEDLGIKVETLLAGRMGMDGMDGMEGANGCYDYRCRRQERLVRSSSEV</sequence>
<organism evidence="2 3">
    <name type="scientific">Aaosphaeria arxii CBS 175.79</name>
    <dbReference type="NCBI Taxonomy" id="1450172"/>
    <lineage>
        <taxon>Eukaryota</taxon>
        <taxon>Fungi</taxon>
        <taxon>Dikarya</taxon>
        <taxon>Ascomycota</taxon>
        <taxon>Pezizomycotina</taxon>
        <taxon>Dothideomycetes</taxon>
        <taxon>Pleosporomycetidae</taxon>
        <taxon>Pleosporales</taxon>
        <taxon>Pleosporales incertae sedis</taxon>
        <taxon>Aaosphaeria</taxon>
    </lineage>
</organism>
<proteinExistence type="predicted"/>
<dbReference type="Proteomes" id="UP000799778">
    <property type="component" value="Unassembled WGS sequence"/>
</dbReference>
<feature type="compositionally biased region" description="Basic and acidic residues" evidence="1">
    <location>
        <begin position="33"/>
        <end position="42"/>
    </location>
</feature>
<dbReference type="AlphaFoldDB" id="A0A6A5X7D7"/>
<feature type="compositionally biased region" description="Basic residues" evidence="1">
    <location>
        <begin position="17"/>
        <end position="32"/>
    </location>
</feature>